<dbReference type="Pfam" id="PF08570">
    <property type="entry name" value="DUF1761"/>
    <property type="match status" value="1"/>
</dbReference>
<dbReference type="AlphaFoldDB" id="A0A510Y0S7"/>
<dbReference type="RefSeq" id="WP_089349637.1">
    <property type="nucleotide sequence ID" value="NZ_BJUM01000061.1"/>
</dbReference>
<dbReference type="Proteomes" id="UP000321419">
    <property type="component" value="Unassembled WGS sequence"/>
</dbReference>
<feature type="transmembrane region" description="Helical" evidence="1">
    <location>
        <begin position="84"/>
        <end position="104"/>
    </location>
</feature>
<keyword evidence="1" id="KW-0812">Transmembrane</keyword>
<dbReference type="EMBL" id="BJUM01000061">
    <property type="protein sequence ID" value="GEK56894.1"/>
    <property type="molecule type" value="Genomic_DNA"/>
</dbReference>
<evidence type="ECO:0000313" key="3">
    <source>
        <dbReference type="Proteomes" id="UP000321419"/>
    </source>
</evidence>
<keyword evidence="3" id="KW-1185">Reference proteome</keyword>
<name>A0A510Y0S7_9GAMM</name>
<evidence type="ECO:0000313" key="2">
    <source>
        <dbReference type="EMBL" id="GEK56894.1"/>
    </source>
</evidence>
<dbReference type="InterPro" id="IPR013879">
    <property type="entry name" value="DUF1761"/>
</dbReference>
<keyword evidence="1" id="KW-1133">Transmembrane helix</keyword>
<proteinExistence type="predicted"/>
<dbReference type="OrthoDB" id="333057at2"/>
<protein>
    <submittedName>
        <fullName evidence="2">Membrane protein</fullName>
    </submittedName>
</protein>
<comment type="caution">
    <text evidence="2">The sequence shown here is derived from an EMBL/GenBank/DDBJ whole genome shotgun (WGS) entry which is preliminary data.</text>
</comment>
<feature type="transmembrane region" description="Helical" evidence="1">
    <location>
        <begin position="52"/>
        <end position="72"/>
    </location>
</feature>
<sequence length="134" mass="14558">MTFTDINFFAVLVAALSSFMLGGIWYSKALFKNAWLESIGLTELDLHSAKPTLIFGASFFLAMVSACVLSLFLGKEAGIGEGAFTGFAIGLFWVGSSLGLSYIFEQRPIKLFLINGGYHTLQFSLMGLIIGVWP</sequence>
<accession>A0A510Y0S7</accession>
<gene>
    <name evidence="2" type="ORF">PES01_37390</name>
</gene>
<keyword evidence="1" id="KW-0472">Membrane</keyword>
<reference evidence="2 3" key="1">
    <citation type="submission" date="2019-07" db="EMBL/GenBank/DDBJ databases">
        <title>Whole genome shotgun sequence of Pseudoalteromonas espejiana NBRC 102222.</title>
        <authorList>
            <person name="Hosoyama A."/>
            <person name="Uohara A."/>
            <person name="Ohji S."/>
            <person name="Ichikawa N."/>
        </authorList>
    </citation>
    <scope>NUCLEOTIDE SEQUENCE [LARGE SCALE GENOMIC DNA]</scope>
    <source>
        <strain evidence="2 3">NBRC 102222</strain>
    </source>
</reference>
<organism evidence="2 3">
    <name type="scientific">Pseudoalteromonas espejiana</name>
    <dbReference type="NCBI Taxonomy" id="28107"/>
    <lineage>
        <taxon>Bacteria</taxon>
        <taxon>Pseudomonadati</taxon>
        <taxon>Pseudomonadota</taxon>
        <taxon>Gammaproteobacteria</taxon>
        <taxon>Alteromonadales</taxon>
        <taxon>Pseudoalteromonadaceae</taxon>
        <taxon>Pseudoalteromonas</taxon>
    </lineage>
</organism>
<evidence type="ECO:0000256" key="1">
    <source>
        <dbReference type="SAM" id="Phobius"/>
    </source>
</evidence>
<feature type="transmembrane region" description="Helical" evidence="1">
    <location>
        <begin position="111"/>
        <end position="133"/>
    </location>
</feature>
<feature type="transmembrane region" description="Helical" evidence="1">
    <location>
        <begin position="6"/>
        <end position="31"/>
    </location>
</feature>